<reference evidence="1 2" key="1">
    <citation type="journal article" date="2018" name="Sci. Rep.">
        <title>Genomic signatures of local adaptation to the degree of environmental predictability in rotifers.</title>
        <authorList>
            <person name="Franch-Gras L."/>
            <person name="Hahn C."/>
            <person name="Garcia-Roger E.M."/>
            <person name="Carmona M.J."/>
            <person name="Serra M."/>
            <person name="Gomez A."/>
        </authorList>
    </citation>
    <scope>NUCLEOTIDE SEQUENCE [LARGE SCALE GENOMIC DNA]</scope>
    <source>
        <strain evidence="1">HYR1</strain>
    </source>
</reference>
<sequence>MENFLFCICHKQDQRPIRLAGSTVIMTGRISNLRWVLSGGSSDFDSIASSYKNIIKKILSKKNHFNLDFFLKANEILFRESRIKVIKQIIEKNSLFEILSNLNFFNHFQSLKLTKDEF</sequence>
<gene>
    <name evidence="1" type="ORF">BpHYR1_042280</name>
</gene>
<comment type="caution">
    <text evidence="1">The sequence shown here is derived from an EMBL/GenBank/DDBJ whole genome shotgun (WGS) entry which is preliminary data.</text>
</comment>
<dbReference type="AlphaFoldDB" id="A0A3M7R542"/>
<proteinExistence type="predicted"/>
<accession>A0A3M7R542</accession>
<evidence type="ECO:0000313" key="2">
    <source>
        <dbReference type="Proteomes" id="UP000276133"/>
    </source>
</evidence>
<dbReference type="Proteomes" id="UP000276133">
    <property type="component" value="Unassembled WGS sequence"/>
</dbReference>
<keyword evidence="2" id="KW-1185">Reference proteome</keyword>
<name>A0A3M7R542_BRAPC</name>
<evidence type="ECO:0000313" key="1">
    <source>
        <dbReference type="EMBL" id="RNA18676.1"/>
    </source>
</evidence>
<protein>
    <submittedName>
        <fullName evidence="1">Uncharacterized protein</fullName>
    </submittedName>
</protein>
<dbReference type="EMBL" id="REGN01004192">
    <property type="protein sequence ID" value="RNA18676.1"/>
    <property type="molecule type" value="Genomic_DNA"/>
</dbReference>
<organism evidence="1 2">
    <name type="scientific">Brachionus plicatilis</name>
    <name type="common">Marine rotifer</name>
    <name type="synonym">Brachionus muelleri</name>
    <dbReference type="NCBI Taxonomy" id="10195"/>
    <lineage>
        <taxon>Eukaryota</taxon>
        <taxon>Metazoa</taxon>
        <taxon>Spiralia</taxon>
        <taxon>Gnathifera</taxon>
        <taxon>Rotifera</taxon>
        <taxon>Eurotatoria</taxon>
        <taxon>Monogononta</taxon>
        <taxon>Pseudotrocha</taxon>
        <taxon>Ploima</taxon>
        <taxon>Brachionidae</taxon>
        <taxon>Brachionus</taxon>
    </lineage>
</organism>